<dbReference type="Proteomes" id="UP000288227">
    <property type="component" value="Unassembled WGS sequence"/>
</dbReference>
<dbReference type="EMBL" id="BHXQ01000003">
    <property type="protein sequence ID" value="GCC51404.1"/>
    <property type="molecule type" value="Genomic_DNA"/>
</dbReference>
<sequence length="74" mass="8146">MTHTNVLVFKTSVASQHAVKELAPVLNRAAGSGNWNFALDDCDRILRIKSTEVPAELAIFILNESGFDCIELED</sequence>
<evidence type="ECO:0008006" key="3">
    <source>
        <dbReference type="Google" id="ProtNLM"/>
    </source>
</evidence>
<name>A0A401U958_9BACT</name>
<dbReference type="OrthoDB" id="1036397at2"/>
<accession>A0A401U958</accession>
<dbReference type="RefSeq" id="WP_127122070.1">
    <property type="nucleotide sequence ID" value="NZ_BHXQ01000003.1"/>
</dbReference>
<evidence type="ECO:0000313" key="1">
    <source>
        <dbReference type="EMBL" id="GCC51404.1"/>
    </source>
</evidence>
<gene>
    <name evidence="1" type="ORF">SanaruYs_16290</name>
</gene>
<proteinExistence type="predicted"/>
<organism evidence="1 2">
    <name type="scientific">Chryseotalea sanaruensis</name>
    <dbReference type="NCBI Taxonomy" id="2482724"/>
    <lineage>
        <taxon>Bacteria</taxon>
        <taxon>Pseudomonadati</taxon>
        <taxon>Bacteroidota</taxon>
        <taxon>Cytophagia</taxon>
        <taxon>Cytophagales</taxon>
        <taxon>Chryseotaleaceae</taxon>
        <taxon>Chryseotalea</taxon>
    </lineage>
</organism>
<evidence type="ECO:0000313" key="2">
    <source>
        <dbReference type="Proteomes" id="UP000288227"/>
    </source>
</evidence>
<dbReference type="AlphaFoldDB" id="A0A401U958"/>
<comment type="caution">
    <text evidence="1">The sequence shown here is derived from an EMBL/GenBank/DDBJ whole genome shotgun (WGS) entry which is preliminary data.</text>
</comment>
<keyword evidence="2" id="KW-1185">Reference proteome</keyword>
<protein>
    <recommendedName>
        <fullName evidence="3">Copper chaperone</fullName>
    </recommendedName>
</protein>
<reference evidence="1 2" key="1">
    <citation type="submission" date="2018-11" db="EMBL/GenBank/DDBJ databases">
        <title>Chryseotalea sanarue gen. nov., sp., nov., a member of the family Cytophagaceae, isolated from a brackish lake in Hamamatsu Japan.</title>
        <authorList>
            <person name="Maejima Y."/>
            <person name="Iino T."/>
            <person name="Muraguchi Y."/>
            <person name="Fukuda K."/>
            <person name="Ohkuma M."/>
            <person name="Moriuchi R."/>
            <person name="Dohra H."/>
            <person name="Kimbara K."/>
            <person name="Shintani M."/>
        </authorList>
    </citation>
    <scope>NUCLEOTIDE SEQUENCE [LARGE SCALE GENOMIC DNA]</scope>
    <source>
        <strain evidence="1 2">Ys</strain>
    </source>
</reference>